<protein>
    <submittedName>
        <fullName evidence="2">FkbM family methyltransferase</fullName>
    </submittedName>
</protein>
<dbReference type="PANTHER" id="PTHR34203:SF15">
    <property type="entry name" value="SLL1173 PROTEIN"/>
    <property type="match status" value="1"/>
</dbReference>
<dbReference type="EMBL" id="PPCN01000001">
    <property type="protein sequence ID" value="POF33754.1"/>
    <property type="molecule type" value="Genomic_DNA"/>
</dbReference>
<evidence type="ECO:0000259" key="1">
    <source>
        <dbReference type="Pfam" id="PF05050"/>
    </source>
</evidence>
<dbReference type="Gene3D" id="3.40.50.150">
    <property type="entry name" value="Vaccinia Virus protein VP39"/>
    <property type="match status" value="1"/>
</dbReference>
<reference evidence="2 3" key="1">
    <citation type="submission" date="2018-01" db="EMBL/GenBank/DDBJ databases">
        <title>Genomic Encyclopedia of Archaeal and Bacterial Type Strains, Phase II (KMG-II): from individual species to whole genera.</title>
        <authorList>
            <person name="Goeker M."/>
        </authorList>
    </citation>
    <scope>NUCLEOTIDE SEQUENCE [LARGE SCALE GENOMIC DNA]</scope>
    <source>
        <strain evidence="2 3">DSM 17023</strain>
    </source>
</reference>
<dbReference type="InterPro" id="IPR052514">
    <property type="entry name" value="SAM-dependent_MTase"/>
</dbReference>
<organism evidence="2 3">
    <name type="scientific">Roseibium marinum</name>
    <dbReference type="NCBI Taxonomy" id="281252"/>
    <lineage>
        <taxon>Bacteria</taxon>
        <taxon>Pseudomonadati</taxon>
        <taxon>Pseudomonadota</taxon>
        <taxon>Alphaproteobacteria</taxon>
        <taxon>Hyphomicrobiales</taxon>
        <taxon>Stappiaceae</taxon>
        <taxon>Roseibium</taxon>
    </lineage>
</organism>
<dbReference type="PANTHER" id="PTHR34203">
    <property type="entry name" value="METHYLTRANSFERASE, FKBM FAMILY PROTEIN"/>
    <property type="match status" value="1"/>
</dbReference>
<keyword evidence="2" id="KW-0808">Transferase</keyword>
<dbReference type="SUPFAM" id="SSF53335">
    <property type="entry name" value="S-adenosyl-L-methionine-dependent methyltransferases"/>
    <property type="match status" value="1"/>
</dbReference>
<accession>A0A2S3V1A7</accession>
<dbReference type="GO" id="GO:0008168">
    <property type="term" value="F:methyltransferase activity"/>
    <property type="evidence" value="ECO:0007669"/>
    <property type="project" value="UniProtKB-KW"/>
</dbReference>
<gene>
    <name evidence="2" type="ORF">CLV41_101203</name>
</gene>
<evidence type="ECO:0000313" key="2">
    <source>
        <dbReference type="EMBL" id="POF33754.1"/>
    </source>
</evidence>
<comment type="caution">
    <text evidence="2">The sequence shown here is derived from an EMBL/GenBank/DDBJ whole genome shotgun (WGS) entry which is preliminary data.</text>
</comment>
<sequence length="232" mass="25870">MLGHFGRRLAYKIRRKLAPKTIKLHGITLTADLQDVPKGIRKQLYQKNYEHQEFLLVREALMPADRVLEVGAGIGFIGIACARICGQDNILSYEPNPAMKPVIEKNYALNGMRPNLRNKVLATKPGEVEFFFDEGVLSSSLIDRKHGGATRVAADAISEVVESYGPSALVMDVEGAEVDLLRNCNLRKINKIIIEMHPHVVGADKIEDLCNYLSGNGFSIVRRIGKSYYFSK</sequence>
<proteinExistence type="predicted"/>
<dbReference type="GO" id="GO:0032259">
    <property type="term" value="P:methylation"/>
    <property type="evidence" value="ECO:0007669"/>
    <property type="project" value="UniProtKB-KW"/>
</dbReference>
<feature type="domain" description="Methyltransferase FkbM" evidence="1">
    <location>
        <begin position="85"/>
        <end position="219"/>
    </location>
</feature>
<keyword evidence="2" id="KW-0489">Methyltransferase</keyword>
<dbReference type="Pfam" id="PF05050">
    <property type="entry name" value="Methyltransf_21"/>
    <property type="match status" value="1"/>
</dbReference>
<name>A0A2S3V1A7_9HYPH</name>
<dbReference type="InterPro" id="IPR029063">
    <property type="entry name" value="SAM-dependent_MTases_sf"/>
</dbReference>
<dbReference type="InterPro" id="IPR006342">
    <property type="entry name" value="FkbM_mtfrase"/>
</dbReference>
<dbReference type="AlphaFoldDB" id="A0A2S3V1A7"/>
<evidence type="ECO:0000313" key="3">
    <source>
        <dbReference type="Proteomes" id="UP000236959"/>
    </source>
</evidence>
<keyword evidence="3" id="KW-1185">Reference proteome</keyword>
<dbReference type="Proteomes" id="UP000236959">
    <property type="component" value="Unassembled WGS sequence"/>
</dbReference>
<dbReference type="NCBIfam" id="TIGR01444">
    <property type="entry name" value="fkbM_fam"/>
    <property type="match status" value="1"/>
</dbReference>